<protein>
    <recommendedName>
        <fullName evidence="3">PRC-barrel domain-containing protein</fullName>
    </recommendedName>
</protein>
<accession>A7NMA2</accession>
<dbReference type="AlphaFoldDB" id="A7NMA2"/>
<dbReference type="STRING" id="383372.Rcas_2588"/>
<dbReference type="KEGG" id="rca:Rcas_2588"/>
<dbReference type="InterPro" id="IPR011033">
    <property type="entry name" value="PRC_barrel-like_sf"/>
</dbReference>
<dbReference type="eggNOG" id="COG3861">
    <property type="taxonomic scope" value="Bacteria"/>
</dbReference>
<evidence type="ECO:0000313" key="1">
    <source>
        <dbReference type="EMBL" id="ABU58664.1"/>
    </source>
</evidence>
<evidence type="ECO:0008006" key="3">
    <source>
        <dbReference type="Google" id="ProtNLM"/>
    </source>
</evidence>
<dbReference type="EMBL" id="CP000804">
    <property type="protein sequence ID" value="ABU58664.1"/>
    <property type="molecule type" value="Genomic_DNA"/>
</dbReference>
<dbReference type="SUPFAM" id="SSF50346">
    <property type="entry name" value="PRC-barrel domain"/>
    <property type="match status" value="2"/>
</dbReference>
<sequence length="172" mass="19211">MLLSLHATVYCHTTPCGVVSGVFFDRPSLRLTSILVQEQGLLAAERLVPVLAIDSVTDNTITLTITDDEFTECDPFSEPIEMYHLDPEPSTAIQLPLLRRHARVMASNGRIGRVSALHLDADWRIVAILLHRGYWWGSRDISIPIHLVATIDEFLVTLTVRRDEIASLAAKQ</sequence>
<reference evidence="1 2" key="1">
    <citation type="submission" date="2007-08" db="EMBL/GenBank/DDBJ databases">
        <title>Complete sequence of Roseiflexus castenholzii DSM 13941.</title>
        <authorList>
            <consortium name="US DOE Joint Genome Institute"/>
            <person name="Copeland A."/>
            <person name="Lucas S."/>
            <person name="Lapidus A."/>
            <person name="Barry K."/>
            <person name="Glavina del Rio T."/>
            <person name="Dalin E."/>
            <person name="Tice H."/>
            <person name="Pitluck S."/>
            <person name="Thompson L.S."/>
            <person name="Brettin T."/>
            <person name="Bruce D."/>
            <person name="Detter J.C."/>
            <person name="Han C."/>
            <person name="Tapia R."/>
            <person name="Schmutz J."/>
            <person name="Larimer F."/>
            <person name="Land M."/>
            <person name="Hauser L."/>
            <person name="Kyrpides N."/>
            <person name="Mikhailova N."/>
            <person name="Bryant D.A."/>
            <person name="Hanada S."/>
            <person name="Tsukatani Y."/>
            <person name="Richardson P."/>
        </authorList>
    </citation>
    <scope>NUCLEOTIDE SEQUENCE [LARGE SCALE GENOMIC DNA]</scope>
    <source>
        <strain evidence="2">DSM 13941 / HLO8</strain>
    </source>
</reference>
<dbReference type="Proteomes" id="UP000000263">
    <property type="component" value="Chromosome"/>
</dbReference>
<name>A7NMA2_ROSCS</name>
<dbReference type="OrthoDB" id="157946at2"/>
<dbReference type="RefSeq" id="WP_012121088.1">
    <property type="nucleotide sequence ID" value="NC_009767.1"/>
</dbReference>
<dbReference type="HOGENOM" id="CLU_1552548_0_0_0"/>
<keyword evidence="2" id="KW-1185">Reference proteome</keyword>
<proteinExistence type="predicted"/>
<gene>
    <name evidence="1" type="ordered locus">Rcas_2588</name>
</gene>
<evidence type="ECO:0000313" key="2">
    <source>
        <dbReference type="Proteomes" id="UP000000263"/>
    </source>
</evidence>
<organism evidence="1 2">
    <name type="scientific">Roseiflexus castenholzii (strain DSM 13941 / HLO8)</name>
    <dbReference type="NCBI Taxonomy" id="383372"/>
    <lineage>
        <taxon>Bacteria</taxon>
        <taxon>Bacillati</taxon>
        <taxon>Chloroflexota</taxon>
        <taxon>Chloroflexia</taxon>
        <taxon>Chloroflexales</taxon>
        <taxon>Roseiflexineae</taxon>
        <taxon>Roseiflexaceae</taxon>
        <taxon>Roseiflexus</taxon>
    </lineage>
</organism>